<dbReference type="GO" id="GO:0016020">
    <property type="term" value="C:membrane"/>
    <property type="evidence" value="ECO:0007669"/>
    <property type="project" value="UniProtKB-SubCell"/>
</dbReference>
<evidence type="ECO:0000256" key="3">
    <source>
        <dbReference type="ARBA" id="ARBA00022692"/>
    </source>
</evidence>
<dbReference type="SUPFAM" id="SSF69065">
    <property type="entry name" value="RNase III domain-like"/>
    <property type="match status" value="1"/>
</dbReference>
<dbReference type="AlphaFoldDB" id="A0AA36MXS4"/>
<dbReference type="InterPro" id="IPR000999">
    <property type="entry name" value="RNase_III_dom"/>
</dbReference>
<evidence type="ECO:0000256" key="5">
    <source>
        <dbReference type="ARBA" id="ARBA00022989"/>
    </source>
</evidence>
<dbReference type="InterPro" id="IPR018247">
    <property type="entry name" value="EF_Hand_1_Ca_BS"/>
</dbReference>
<evidence type="ECO:0000256" key="2">
    <source>
        <dbReference type="ARBA" id="ARBA00004141"/>
    </source>
</evidence>
<evidence type="ECO:0000259" key="9">
    <source>
        <dbReference type="PROSITE" id="PS50142"/>
    </source>
</evidence>
<reference evidence="12" key="1">
    <citation type="submission" date="2023-08" db="EMBL/GenBank/DDBJ databases">
        <authorList>
            <person name="Chen Y."/>
            <person name="Shah S."/>
            <person name="Dougan E. K."/>
            <person name="Thang M."/>
            <person name="Chan C."/>
        </authorList>
    </citation>
    <scope>NUCLEOTIDE SEQUENCE</scope>
</reference>
<evidence type="ECO:0000256" key="7">
    <source>
        <dbReference type="SAM" id="MobiDB-lite"/>
    </source>
</evidence>
<feature type="transmembrane region" description="Helical" evidence="8">
    <location>
        <begin position="324"/>
        <end position="344"/>
    </location>
</feature>
<dbReference type="GO" id="GO:0006396">
    <property type="term" value="P:RNA processing"/>
    <property type="evidence" value="ECO:0007669"/>
    <property type="project" value="InterPro"/>
</dbReference>
<evidence type="ECO:0000256" key="6">
    <source>
        <dbReference type="ARBA" id="ARBA00023136"/>
    </source>
</evidence>
<dbReference type="GO" id="GO:0005509">
    <property type="term" value="F:calcium ion binding"/>
    <property type="evidence" value="ECO:0007669"/>
    <property type="project" value="InterPro"/>
</dbReference>
<evidence type="ECO:0000256" key="8">
    <source>
        <dbReference type="SAM" id="Phobius"/>
    </source>
</evidence>
<dbReference type="Gene3D" id="1.10.238.10">
    <property type="entry name" value="EF-hand"/>
    <property type="match status" value="1"/>
</dbReference>
<name>A0AA36MXS4_9DINO</name>
<dbReference type="InterPro" id="IPR002048">
    <property type="entry name" value="EF_hand_dom"/>
</dbReference>
<evidence type="ECO:0000313" key="12">
    <source>
        <dbReference type="EMBL" id="CAJ1384464.1"/>
    </source>
</evidence>
<dbReference type="CDD" id="cd00051">
    <property type="entry name" value="EFh"/>
    <property type="match status" value="1"/>
</dbReference>
<feature type="region of interest" description="Disordered" evidence="7">
    <location>
        <begin position="91"/>
        <end position="120"/>
    </location>
</feature>
<dbReference type="Pfam" id="PF13202">
    <property type="entry name" value="EF-hand_5"/>
    <property type="match status" value="1"/>
</dbReference>
<keyword evidence="13" id="KW-1185">Reference proteome</keyword>
<dbReference type="GO" id="GO:0004525">
    <property type="term" value="F:ribonuclease III activity"/>
    <property type="evidence" value="ECO:0007669"/>
    <property type="project" value="InterPro"/>
</dbReference>
<dbReference type="SMART" id="SM00535">
    <property type="entry name" value="RIBOc"/>
    <property type="match status" value="1"/>
</dbReference>
<feature type="domain" description="RNase III" evidence="9">
    <location>
        <begin position="887"/>
        <end position="996"/>
    </location>
</feature>
<dbReference type="SUPFAM" id="SSF47473">
    <property type="entry name" value="EF-hand"/>
    <property type="match status" value="1"/>
</dbReference>
<dbReference type="GO" id="GO:0003723">
    <property type="term" value="F:RNA binding"/>
    <property type="evidence" value="ECO:0007669"/>
    <property type="project" value="InterPro"/>
</dbReference>
<dbReference type="CDD" id="cd00593">
    <property type="entry name" value="RIBOc"/>
    <property type="match status" value="1"/>
</dbReference>
<dbReference type="PROSITE" id="PS50222">
    <property type="entry name" value="EF_HAND_2"/>
    <property type="match status" value="1"/>
</dbReference>
<dbReference type="Gene3D" id="1.20.120.350">
    <property type="entry name" value="Voltage-gated potassium channels. Chain C"/>
    <property type="match status" value="1"/>
</dbReference>
<comment type="cofactor">
    <cofactor evidence="1">
        <name>Mg(2+)</name>
        <dbReference type="ChEBI" id="CHEBI:18420"/>
    </cofactor>
</comment>
<feature type="transmembrane region" description="Helical" evidence="8">
    <location>
        <begin position="351"/>
        <end position="372"/>
    </location>
</feature>
<dbReference type="InterPro" id="IPR011992">
    <property type="entry name" value="EF-hand-dom_pair"/>
</dbReference>
<dbReference type="PROSITE" id="PS00018">
    <property type="entry name" value="EF_HAND_1"/>
    <property type="match status" value="1"/>
</dbReference>
<sequence length="1102" mass="121836">MAMSGFESLGSIQAIRPHDPGDADVALVPLPPQMPCDFLNAPSKNFEFLLLQIRLQYARETSEMRSEILRLLTEKNAMETEVDLLRTQNDHLRSPVTEVPTDESSRRSGASHASAASRKVPTLSAAIAKQHGNLREMHAEEIIEAMDKSGEVELLFKESDLRKMIRKSNTTYMPAETASEREERLKTMSRMDIFSEFLQSNTYEMIMALCLCINVFWMAFELQFEGAITGYGLGVYPSRVSEEDMNGWNTFFLVGDIFFTALFAFDVFLRIFMLKLAFWKVWMNYVDVAVTATSLIEVTIFYAATLPVNPVLFRLLRIGKLARAIRMVTMTSVLASLQLLVKCLASSSNMLFWSFCLLTFVQCVAGLIISTLCLEFIADESADLALRTLLLLPAAPAADDAGFAVLNIINAVFVQQTMKTASSDEEIAFKQKEKDIQAYTRKVKKMFQTMDTSGDGAINLHEFSKLVQSPKLKFWMGQLELEYHDLLSLFEFLDNGDGEITLMEFIDGASRLRGSAKALDVWRLETKLEVLFEEVINMLKPEPSPTMSPASPQLASVQQVLFLAPPLGWSEAMPLQIRAKEGLLGLRLRELDVSPDWPLELMEDFTREAAELLGLDMEVTLAPLGPDEAIDRDLLGAVARHRRGEGASESLLEMAARSCDVNQWLCDFLKAQQGPFADGFLAVASYSRRTFRLRRAWPELTADYPIQRKKNSEPPGDGTVRGFYKERYGLEVTDPKQCLLEGGDGAALRPFAAARAGPPRLAALLGGEEVAAGAPQGAEPLEPGPIRLLPEFLRPHPLATLKPLLCTLKLLPLLLRKMQRLRSLSQLRKSLMHPRSELMPLSQPLFQRTAYSPGRRYALSAERMLCEQLMAPEDSGHRLSNVEVEWLLEVATTSCGAEEPYDNSRLAWLGDAVVFFIAVSWAMELEVSVPLPQRQQKVAALISNRCLGQAAAALKLEDYLNTVPLAASGETREALGRKAPADAMEALLGAAVLAGGLEAACAVMRQLPWFGTEDGDGYAVPLGSPTDAASWLGAAVVRLSCSAWVLCHHPELSAQGLSDLRQELLTQGDASSKRSGTGCGAGPTWFPIRFASDLYPVIPLVL</sequence>
<comment type="subcellular location">
    <subcellularLocation>
        <location evidence="2">Membrane</location>
        <topology evidence="2">Multi-pass membrane protein</topology>
    </subcellularLocation>
</comment>
<keyword evidence="4" id="KW-0106">Calcium</keyword>
<dbReference type="PROSITE" id="PS50821">
    <property type="entry name" value="PAZ"/>
    <property type="match status" value="1"/>
</dbReference>
<dbReference type="InterPro" id="IPR003100">
    <property type="entry name" value="PAZ_dom"/>
</dbReference>
<dbReference type="Pfam" id="PF00520">
    <property type="entry name" value="Ion_trans"/>
    <property type="match status" value="1"/>
</dbReference>
<dbReference type="InterPro" id="IPR036389">
    <property type="entry name" value="RNase_III_sf"/>
</dbReference>
<keyword evidence="6 8" id="KW-0472">Membrane</keyword>
<feature type="domain" description="PAZ" evidence="11">
    <location>
        <begin position="650"/>
        <end position="797"/>
    </location>
</feature>
<evidence type="ECO:0000256" key="4">
    <source>
        <dbReference type="ARBA" id="ARBA00022837"/>
    </source>
</evidence>
<dbReference type="PROSITE" id="PS50142">
    <property type="entry name" value="RNASE_3_2"/>
    <property type="match status" value="1"/>
</dbReference>
<evidence type="ECO:0000256" key="1">
    <source>
        <dbReference type="ARBA" id="ARBA00001946"/>
    </source>
</evidence>
<keyword evidence="5 8" id="KW-1133">Transmembrane helix</keyword>
<evidence type="ECO:0000259" key="10">
    <source>
        <dbReference type="PROSITE" id="PS50222"/>
    </source>
</evidence>
<feature type="transmembrane region" description="Helical" evidence="8">
    <location>
        <begin position="251"/>
        <end position="273"/>
    </location>
</feature>
<feature type="transmembrane region" description="Helical" evidence="8">
    <location>
        <begin position="285"/>
        <end position="304"/>
    </location>
</feature>
<dbReference type="InterPro" id="IPR005821">
    <property type="entry name" value="Ion_trans_dom"/>
</dbReference>
<gene>
    <name evidence="12" type="ORF">EVOR1521_LOCUS11336</name>
</gene>
<evidence type="ECO:0000259" key="11">
    <source>
        <dbReference type="PROSITE" id="PS50821"/>
    </source>
</evidence>
<organism evidence="12 13">
    <name type="scientific">Effrenium voratum</name>
    <dbReference type="NCBI Taxonomy" id="2562239"/>
    <lineage>
        <taxon>Eukaryota</taxon>
        <taxon>Sar</taxon>
        <taxon>Alveolata</taxon>
        <taxon>Dinophyceae</taxon>
        <taxon>Suessiales</taxon>
        <taxon>Symbiodiniaceae</taxon>
        <taxon>Effrenium</taxon>
    </lineage>
</organism>
<keyword evidence="3 8" id="KW-0812">Transmembrane</keyword>
<dbReference type="SUPFAM" id="SSF81324">
    <property type="entry name" value="Voltage-gated potassium channels"/>
    <property type="match status" value="1"/>
</dbReference>
<dbReference type="EMBL" id="CAUJNA010001113">
    <property type="protein sequence ID" value="CAJ1384464.1"/>
    <property type="molecule type" value="Genomic_DNA"/>
</dbReference>
<dbReference type="SMART" id="SM00054">
    <property type="entry name" value="EFh"/>
    <property type="match status" value="2"/>
</dbReference>
<comment type="caution">
    <text evidence="12">The sequence shown here is derived from an EMBL/GenBank/DDBJ whole genome shotgun (WGS) entry which is preliminary data.</text>
</comment>
<feature type="domain" description="EF-hand" evidence="10">
    <location>
        <begin position="438"/>
        <end position="473"/>
    </location>
</feature>
<proteinExistence type="predicted"/>
<dbReference type="GO" id="GO:0005216">
    <property type="term" value="F:monoatomic ion channel activity"/>
    <property type="evidence" value="ECO:0007669"/>
    <property type="project" value="InterPro"/>
</dbReference>
<feature type="compositionally biased region" description="Low complexity" evidence="7">
    <location>
        <begin position="107"/>
        <end position="118"/>
    </location>
</feature>
<protein>
    <submittedName>
        <fullName evidence="12">Uncharacterized protein</fullName>
    </submittedName>
</protein>
<accession>A0AA36MXS4</accession>
<evidence type="ECO:0000313" key="13">
    <source>
        <dbReference type="Proteomes" id="UP001178507"/>
    </source>
</evidence>
<dbReference type="Pfam" id="PF00636">
    <property type="entry name" value="Ribonuclease_3"/>
    <property type="match status" value="1"/>
</dbReference>
<dbReference type="Proteomes" id="UP001178507">
    <property type="component" value="Unassembled WGS sequence"/>
</dbReference>
<dbReference type="InterPro" id="IPR027359">
    <property type="entry name" value="Volt_channel_dom_sf"/>
</dbReference>
<dbReference type="Gene3D" id="1.10.1520.10">
    <property type="entry name" value="Ribonuclease III domain"/>
    <property type="match status" value="1"/>
</dbReference>